<dbReference type="Pfam" id="PF08493">
    <property type="entry name" value="AflR"/>
    <property type="match status" value="1"/>
</dbReference>
<evidence type="ECO:0000313" key="8">
    <source>
        <dbReference type="EMBL" id="KAJ4358379.1"/>
    </source>
</evidence>
<evidence type="ECO:0000313" key="9">
    <source>
        <dbReference type="Proteomes" id="UP001140513"/>
    </source>
</evidence>
<gene>
    <name evidence="8" type="ORF">N0V89_002961</name>
</gene>
<feature type="compositionally biased region" description="Low complexity" evidence="6">
    <location>
        <begin position="168"/>
        <end position="180"/>
    </location>
</feature>
<evidence type="ECO:0000256" key="2">
    <source>
        <dbReference type="ARBA" id="ARBA00023015"/>
    </source>
</evidence>
<evidence type="ECO:0000256" key="4">
    <source>
        <dbReference type="ARBA" id="ARBA00023163"/>
    </source>
</evidence>
<evidence type="ECO:0000256" key="1">
    <source>
        <dbReference type="ARBA" id="ARBA00022723"/>
    </source>
</evidence>
<dbReference type="Proteomes" id="UP001140513">
    <property type="component" value="Unassembled WGS sequence"/>
</dbReference>
<dbReference type="Gene3D" id="4.10.240.10">
    <property type="entry name" value="Zn(2)-C6 fungal-type DNA-binding domain"/>
    <property type="match status" value="1"/>
</dbReference>
<keyword evidence="9" id="KW-1185">Reference proteome</keyword>
<dbReference type="GO" id="GO:0003677">
    <property type="term" value="F:DNA binding"/>
    <property type="evidence" value="ECO:0007669"/>
    <property type="project" value="UniProtKB-KW"/>
</dbReference>
<dbReference type="OrthoDB" id="2328572at2759"/>
<organism evidence="8 9">
    <name type="scientific">Didymosphaeria variabile</name>
    <dbReference type="NCBI Taxonomy" id="1932322"/>
    <lineage>
        <taxon>Eukaryota</taxon>
        <taxon>Fungi</taxon>
        <taxon>Dikarya</taxon>
        <taxon>Ascomycota</taxon>
        <taxon>Pezizomycotina</taxon>
        <taxon>Dothideomycetes</taxon>
        <taxon>Pleosporomycetidae</taxon>
        <taxon>Pleosporales</taxon>
        <taxon>Massarineae</taxon>
        <taxon>Didymosphaeriaceae</taxon>
        <taxon>Didymosphaeria</taxon>
    </lineage>
</organism>
<dbReference type="GO" id="GO:0045122">
    <property type="term" value="P:aflatoxin biosynthetic process"/>
    <property type="evidence" value="ECO:0007669"/>
    <property type="project" value="InterPro"/>
</dbReference>
<evidence type="ECO:0000256" key="6">
    <source>
        <dbReference type="SAM" id="MobiDB-lite"/>
    </source>
</evidence>
<dbReference type="GeneID" id="80906491"/>
<evidence type="ECO:0000256" key="3">
    <source>
        <dbReference type="ARBA" id="ARBA00023125"/>
    </source>
</evidence>
<dbReference type="InterPro" id="IPR013700">
    <property type="entry name" value="AflR"/>
</dbReference>
<dbReference type="InterPro" id="IPR050675">
    <property type="entry name" value="OAF3"/>
</dbReference>
<dbReference type="GO" id="GO:0005634">
    <property type="term" value="C:nucleus"/>
    <property type="evidence" value="ECO:0007669"/>
    <property type="project" value="InterPro"/>
</dbReference>
<feature type="domain" description="Zn(2)-C6 fungal-type" evidence="7">
    <location>
        <begin position="85"/>
        <end position="115"/>
    </location>
</feature>
<dbReference type="CDD" id="cd00067">
    <property type="entry name" value="GAL4"/>
    <property type="match status" value="1"/>
</dbReference>
<comment type="caution">
    <text evidence="8">The sequence shown here is derived from an EMBL/GenBank/DDBJ whole genome shotgun (WGS) entry which is preliminary data.</text>
</comment>
<feature type="compositionally biased region" description="Pro residues" evidence="6">
    <location>
        <begin position="49"/>
        <end position="64"/>
    </location>
</feature>
<feature type="compositionally biased region" description="Polar residues" evidence="6">
    <location>
        <begin position="1"/>
        <end position="11"/>
    </location>
</feature>
<name>A0A9W8XTN5_9PLEO</name>
<accession>A0A9W8XTN5</accession>
<dbReference type="PROSITE" id="PS50048">
    <property type="entry name" value="ZN2_CY6_FUNGAL_2"/>
    <property type="match status" value="1"/>
</dbReference>
<feature type="compositionally biased region" description="Polar residues" evidence="6">
    <location>
        <begin position="35"/>
        <end position="48"/>
    </location>
</feature>
<sequence>MASSFTSCFPQPTTPIPSIDASDLRDRQSFEPSIVTMNTMEFSQQTPEWQPPLTPSQPIPPTSTPRPATTTPKSAGDRRPKLRASCDACAASKVKCSKEHPICARCRANGSQCVYGVSRKHGKPGRTRKRNPDGTPFIKASKQRPSPDGSEFSKFRVRPEPIISSREATPSSNWSPTPSWPATPEFEFEMTPEPFYLEPSADFNYMGDMSAYMPLQPEFESFQPIQSELTFIDPFARKQSVRLDLPDIQAIRDFVTVDTVNTTVNPLEFPYPDSMPIDNGFLPPSNTVSPHSPKSVHSYTQNPLRVSISMPSQHCCYTLAYQTLESLRIINPQNSTNVELKSLDSVLSITKDAVANVLQLLNCPCSSDPHLAMLYSSITSKILTWYQIAAGVKPTVPSTPPSLSGASSPASSAFSSPLATPSAENTTFNIAVQPITIGLFEFDEDMQQTLRRQVVLRELRKCGTLVEALANWGNPQKTTQAEYLYDVLGAWLKSELYKTLREVEGEQML</sequence>
<dbReference type="SMART" id="SM00066">
    <property type="entry name" value="GAL4"/>
    <property type="match status" value="1"/>
</dbReference>
<dbReference type="EMBL" id="JAPEUX010000002">
    <property type="protein sequence ID" value="KAJ4358379.1"/>
    <property type="molecule type" value="Genomic_DNA"/>
</dbReference>
<keyword evidence="4" id="KW-0804">Transcription</keyword>
<dbReference type="Pfam" id="PF00172">
    <property type="entry name" value="Zn_clus"/>
    <property type="match status" value="1"/>
</dbReference>
<dbReference type="AlphaFoldDB" id="A0A9W8XTN5"/>
<dbReference type="InterPro" id="IPR036864">
    <property type="entry name" value="Zn2-C6_fun-type_DNA-bd_sf"/>
</dbReference>
<keyword evidence="3" id="KW-0238">DNA-binding</keyword>
<evidence type="ECO:0000259" key="7">
    <source>
        <dbReference type="PROSITE" id="PS50048"/>
    </source>
</evidence>
<dbReference type="RefSeq" id="XP_056075238.1">
    <property type="nucleotide sequence ID" value="XM_056211765.1"/>
</dbReference>
<feature type="compositionally biased region" description="Basic residues" evidence="6">
    <location>
        <begin position="118"/>
        <end position="129"/>
    </location>
</feature>
<keyword evidence="1" id="KW-0479">Metal-binding</keyword>
<feature type="compositionally biased region" description="Low complexity" evidence="6">
    <location>
        <begin position="65"/>
        <end position="74"/>
    </location>
</feature>
<keyword evidence="5" id="KW-0539">Nucleus</keyword>
<evidence type="ECO:0000256" key="5">
    <source>
        <dbReference type="ARBA" id="ARBA00023242"/>
    </source>
</evidence>
<dbReference type="PANTHER" id="PTHR31069:SF31">
    <property type="entry name" value="MONODICTYPHENONE CLUSTER TRANSCRIPTION FACTOR-RELATED"/>
    <property type="match status" value="1"/>
</dbReference>
<dbReference type="SUPFAM" id="SSF57701">
    <property type="entry name" value="Zn2/Cys6 DNA-binding domain"/>
    <property type="match status" value="1"/>
</dbReference>
<dbReference type="PRINTS" id="PR00755">
    <property type="entry name" value="AFLATOXINBRP"/>
</dbReference>
<keyword evidence="2" id="KW-0805">Transcription regulation</keyword>
<dbReference type="InterPro" id="IPR001138">
    <property type="entry name" value="Zn2Cys6_DnaBD"/>
</dbReference>
<dbReference type="PANTHER" id="PTHR31069">
    <property type="entry name" value="OLEATE-ACTIVATED TRANSCRIPTION FACTOR 1-RELATED"/>
    <property type="match status" value="1"/>
</dbReference>
<reference evidence="8" key="1">
    <citation type="submission" date="2022-10" db="EMBL/GenBank/DDBJ databases">
        <title>Tapping the CABI collections for fungal endophytes: first genome assemblies for Collariella, Neodidymelliopsis, Ascochyta clinopodiicola, Didymella pomorum, Didymosphaeria variabile, Neocosmospora piperis and Neocucurbitaria cava.</title>
        <authorList>
            <person name="Hill R."/>
        </authorList>
    </citation>
    <scope>NUCLEOTIDE SEQUENCE</scope>
    <source>
        <strain evidence="8">IMI 356815</strain>
    </source>
</reference>
<dbReference type="GO" id="GO:0000981">
    <property type="term" value="F:DNA-binding transcription factor activity, RNA polymerase II-specific"/>
    <property type="evidence" value="ECO:0007669"/>
    <property type="project" value="InterPro"/>
</dbReference>
<dbReference type="PROSITE" id="PS00463">
    <property type="entry name" value="ZN2_CY6_FUNGAL_1"/>
    <property type="match status" value="1"/>
</dbReference>
<protein>
    <recommendedName>
        <fullName evidence="7">Zn(2)-C6 fungal-type domain-containing protein</fullName>
    </recommendedName>
</protein>
<dbReference type="GO" id="GO:0008270">
    <property type="term" value="F:zinc ion binding"/>
    <property type="evidence" value="ECO:0007669"/>
    <property type="project" value="InterPro"/>
</dbReference>
<feature type="region of interest" description="Disordered" evidence="6">
    <location>
        <begin position="1"/>
        <end position="81"/>
    </location>
</feature>
<proteinExistence type="predicted"/>
<feature type="region of interest" description="Disordered" evidence="6">
    <location>
        <begin position="118"/>
        <end position="180"/>
    </location>
</feature>